<dbReference type="NCBIfam" id="NF033788">
    <property type="entry name" value="HTH_metalloreg"/>
    <property type="match status" value="1"/>
</dbReference>
<dbReference type="AlphaFoldDB" id="A0A3Q8IBR4"/>
<name>A0A3Q8IBR4_9BACT</name>
<organism evidence="2">
    <name type="scientific">Cystobacterineae bacterium</name>
    <dbReference type="NCBI Taxonomy" id="1934914"/>
    <lineage>
        <taxon>Bacteria</taxon>
        <taxon>Pseudomonadati</taxon>
        <taxon>Myxococcota</taxon>
        <taxon>Myxococcia</taxon>
        <taxon>Myxococcales</taxon>
        <taxon>Cystobacterineae</taxon>
    </lineage>
</organism>
<dbReference type="PANTHER" id="PTHR38600">
    <property type="entry name" value="TRANSCRIPTIONAL REGULATORY PROTEIN"/>
    <property type="match status" value="1"/>
</dbReference>
<dbReference type="EMBL" id="MH908886">
    <property type="protein sequence ID" value="AYM52870.1"/>
    <property type="molecule type" value="Genomic_DNA"/>
</dbReference>
<dbReference type="InterPro" id="IPR011991">
    <property type="entry name" value="ArsR-like_HTH"/>
</dbReference>
<dbReference type="SUPFAM" id="SSF46785">
    <property type="entry name" value="Winged helix' DNA-binding domain"/>
    <property type="match status" value="1"/>
</dbReference>
<dbReference type="PANTHER" id="PTHR38600:SF2">
    <property type="entry name" value="SLL0088 PROTEIN"/>
    <property type="match status" value="1"/>
</dbReference>
<sequence>MRMPTTPNHLDQTLLALADPTRRAILQRLSAGETRVTELARPFAMSLNAVSKHIRVLERARLVRRRREGREHLLSFTSKPMDDVARWMDAQRASWTSRLSALDALLQEEDLAAAPAPPEKKGRTR</sequence>
<protein>
    <submittedName>
        <fullName evidence="2">Transcriptional regulator ArsR family</fullName>
    </submittedName>
</protein>
<evidence type="ECO:0000259" key="1">
    <source>
        <dbReference type="PROSITE" id="PS50987"/>
    </source>
</evidence>
<evidence type="ECO:0000313" key="2">
    <source>
        <dbReference type="EMBL" id="AYM52870.1"/>
    </source>
</evidence>
<dbReference type="SMART" id="SM00418">
    <property type="entry name" value="HTH_ARSR"/>
    <property type="match status" value="1"/>
</dbReference>
<reference evidence="2" key="1">
    <citation type="journal article" date="2018" name="J. Ind. Microbiol. Biotechnol.">
        <title>Genome mining reveals uncommon alkylpyrones as type III PKS products from myxobacteria.</title>
        <authorList>
            <person name="Hug J.J."/>
            <person name="Panter F."/>
            <person name="Krug D."/>
            <person name="Muller R."/>
        </authorList>
    </citation>
    <scope>NUCLEOTIDE SEQUENCE</scope>
    <source>
        <strain evidence="2">MCy9487</strain>
    </source>
</reference>
<dbReference type="Gene3D" id="1.10.10.10">
    <property type="entry name" value="Winged helix-like DNA-binding domain superfamily/Winged helix DNA-binding domain"/>
    <property type="match status" value="1"/>
</dbReference>
<dbReference type="PRINTS" id="PR00778">
    <property type="entry name" value="HTHARSR"/>
</dbReference>
<dbReference type="GO" id="GO:0003700">
    <property type="term" value="F:DNA-binding transcription factor activity"/>
    <property type="evidence" value="ECO:0007669"/>
    <property type="project" value="InterPro"/>
</dbReference>
<dbReference type="InterPro" id="IPR036388">
    <property type="entry name" value="WH-like_DNA-bd_sf"/>
</dbReference>
<dbReference type="Pfam" id="PF12840">
    <property type="entry name" value="HTH_20"/>
    <property type="match status" value="1"/>
</dbReference>
<accession>A0A3Q8IBR4</accession>
<dbReference type="CDD" id="cd00090">
    <property type="entry name" value="HTH_ARSR"/>
    <property type="match status" value="1"/>
</dbReference>
<dbReference type="InterPro" id="IPR001845">
    <property type="entry name" value="HTH_ArsR_DNA-bd_dom"/>
</dbReference>
<proteinExistence type="predicted"/>
<feature type="domain" description="HTH arsR-type" evidence="1">
    <location>
        <begin position="2"/>
        <end position="96"/>
    </location>
</feature>
<dbReference type="InterPro" id="IPR036390">
    <property type="entry name" value="WH_DNA-bd_sf"/>
</dbReference>
<dbReference type="PROSITE" id="PS50987">
    <property type="entry name" value="HTH_ARSR_2"/>
    <property type="match status" value="1"/>
</dbReference>